<accession>A0A1S1Q340</accession>
<gene>
    <name evidence="2" type="ORF">CC117_08070</name>
</gene>
<name>A0A1S1Q340_9ACTN</name>
<comment type="caution">
    <text evidence="2">The sequence shown here is derived from an EMBL/GenBank/DDBJ whole genome shotgun (WGS) entry which is preliminary data.</text>
</comment>
<sequence length="127" mass="14187">MQPPDDVSGRRFARTPENFACLVCGRAVRGNGYTNHCPSCLWSRHVDVHPGDRAAVCQGLMRPVAVELRARETVLTHHCESCGHRRRNRTSPADDEDALFALAARVAGEFRDRGPGSDAPRRRGRRR</sequence>
<evidence type="ECO:0000259" key="1">
    <source>
        <dbReference type="Pfam" id="PF12647"/>
    </source>
</evidence>
<dbReference type="EMBL" id="MBLM01000163">
    <property type="protein sequence ID" value="OHV29313.1"/>
    <property type="molecule type" value="Genomic_DNA"/>
</dbReference>
<dbReference type="InterPro" id="IPR024439">
    <property type="entry name" value="RNHCP"/>
</dbReference>
<evidence type="ECO:0000313" key="3">
    <source>
        <dbReference type="Proteomes" id="UP000179627"/>
    </source>
</evidence>
<protein>
    <submittedName>
        <fullName evidence="2">RNHCP domain-containing protein</fullName>
    </submittedName>
</protein>
<evidence type="ECO:0000313" key="2">
    <source>
        <dbReference type="EMBL" id="OHV29313.1"/>
    </source>
</evidence>
<feature type="domain" description="RNHCP" evidence="1">
    <location>
        <begin position="17"/>
        <end position="99"/>
    </location>
</feature>
<dbReference type="RefSeq" id="WP_071090896.1">
    <property type="nucleotide sequence ID" value="NZ_MBLM01000163.1"/>
</dbReference>
<proteinExistence type="predicted"/>
<dbReference type="OrthoDB" id="9809485at2"/>
<reference evidence="3" key="1">
    <citation type="submission" date="2016-07" db="EMBL/GenBank/DDBJ databases">
        <title>Sequence Frankia sp. strain CcI1.17.</title>
        <authorList>
            <person name="Ghodhbane-Gtari F."/>
            <person name="Swanson E."/>
            <person name="Gueddou A."/>
            <person name="Morris K."/>
            <person name="Hezbri K."/>
            <person name="Ktari A."/>
            <person name="Nouioui I."/>
            <person name="Abebe-Akele F."/>
            <person name="Simpson S."/>
            <person name="Thomas K."/>
            <person name="Gtari M."/>
            <person name="Tisa L.S."/>
            <person name="Hurst S."/>
        </authorList>
    </citation>
    <scope>NUCLEOTIDE SEQUENCE [LARGE SCALE GENOMIC DNA]</scope>
    <source>
        <strain evidence="3">Cc1.17</strain>
    </source>
</reference>
<organism evidence="2 3">
    <name type="scientific">Parafrankia colletiae</name>
    <dbReference type="NCBI Taxonomy" id="573497"/>
    <lineage>
        <taxon>Bacteria</taxon>
        <taxon>Bacillati</taxon>
        <taxon>Actinomycetota</taxon>
        <taxon>Actinomycetes</taxon>
        <taxon>Frankiales</taxon>
        <taxon>Frankiaceae</taxon>
        <taxon>Parafrankia</taxon>
    </lineage>
</organism>
<keyword evidence="3" id="KW-1185">Reference proteome</keyword>
<dbReference type="AlphaFoldDB" id="A0A1S1Q340"/>
<dbReference type="Proteomes" id="UP000179627">
    <property type="component" value="Unassembled WGS sequence"/>
</dbReference>
<dbReference type="Pfam" id="PF12647">
    <property type="entry name" value="RNHCP"/>
    <property type="match status" value="1"/>
</dbReference>